<reference evidence="2 3" key="2">
    <citation type="journal article" date="2019" name="G3 (Bethesda)">
        <title>Hybrid Assembly of the Genome of the Entomopathogenic Nematode Steinernema carpocapsae Identifies the X-Chromosome.</title>
        <authorList>
            <person name="Serra L."/>
            <person name="Macchietto M."/>
            <person name="Macias-Munoz A."/>
            <person name="McGill C.J."/>
            <person name="Rodriguez I.M."/>
            <person name="Rodriguez B."/>
            <person name="Murad R."/>
            <person name="Mortazavi A."/>
        </authorList>
    </citation>
    <scope>NUCLEOTIDE SEQUENCE [LARGE SCALE GENOMIC DNA]</scope>
    <source>
        <strain evidence="2 3">ALL</strain>
    </source>
</reference>
<keyword evidence="1" id="KW-0472">Membrane</keyword>
<protein>
    <submittedName>
        <fullName evidence="2">Uncharacterized protein</fullName>
    </submittedName>
</protein>
<feature type="transmembrane region" description="Helical" evidence="1">
    <location>
        <begin position="38"/>
        <end position="60"/>
    </location>
</feature>
<proteinExistence type="predicted"/>
<keyword evidence="1" id="KW-1133">Transmembrane helix</keyword>
<evidence type="ECO:0000313" key="3">
    <source>
        <dbReference type="Proteomes" id="UP000298663"/>
    </source>
</evidence>
<keyword evidence="3" id="KW-1185">Reference proteome</keyword>
<keyword evidence="1" id="KW-0812">Transmembrane</keyword>
<accession>A0A4V5ZZ51</accession>
<gene>
    <name evidence="2" type="ORF">L596_025666</name>
</gene>
<sequence length="145" mass="16306">MSGPAAVSTSSFVPDRCRRDVPDISTRHSDPDATLRAVALRSAVMYLINVVFIPCCVPSLSSHPRFRRSQASSSCFIVIRALALDPRYHRFHKPQLWNCRIQNTTTVAVYKIGVVSTKFNPCDRDGTAFRFSNVYIDKHPMPHPS</sequence>
<evidence type="ECO:0000256" key="1">
    <source>
        <dbReference type="SAM" id="Phobius"/>
    </source>
</evidence>
<evidence type="ECO:0000313" key="2">
    <source>
        <dbReference type="EMBL" id="TKR65235.1"/>
    </source>
</evidence>
<dbReference type="EMBL" id="AZBU02000009">
    <property type="protein sequence ID" value="TKR65235.1"/>
    <property type="molecule type" value="Genomic_DNA"/>
</dbReference>
<organism evidence="2 3">
    <name type="scientific">Steinernema carpocapsae</name>
    <name type="common">Entomopathogenic nematode</name>
    <dbReference type="NCBI Taxonomy" id="34508"/>
    <lineage>
        <taxon>Eukaryota</taxon>
        <taxon>Metazoa</taxon>
        <taxon>Ecdysozoa</taxon>
        <taxon>Nematoda</taxon>
        <taxon>Chromadorea</taxon>
        <taxon>Rhabditida</taxon>
        <taxon>Tylenchina</taxon>
        <taxon>Panagrolaimomorpha</taxon>
        <taxon>Strongyloidoidea</taxon>
        <taxon>Steinernematidae</taxon>
        <taxon>Steinernema</taxon>
    </lineage>
</organism>
<comment type="caution">
    <text evidence="2">The sequence shown here is derived from an EMBL/GenBank/DDBJ whole genome shotgun (WGS) entry which is preliminary data.</text>
</comment>
<dbReference type="Proteomes" id="UP000298663">
    <property type="component" value="Unassembled WGS sequence"/>
</dbReference>
<reference evidence="2 3" key="1">
    <citation type="journal article" date="2015" name="Genome Biol.">
        <title>Comparative genomics of Steinernema reveals deeply conserved gene regulatory networks.</title>
        <authorList>
            <person name="Dillman A.R."/>
            <person name="Macchietto M."/>
            <person name="Porter C.F."/>
            <person name="Rogers A."/>
            <person name="Williams B."/>
            <person name="Antoshechkin I."/>
            <person name="Lee M.M."/>
            <person name="Goodwin Z."/>
            <person name="Lu X."/>
            <person name="Lewis E.E."/>
            <person name="Goodrich-Blair H."/>
            <person name="Stock S.P."/>
            <person name="Adams B.J."/>
            <person name="Sternberg P.W."/>
            <person name="Mortazavi A."/>
        </authorList>
    </citation>
    <scope>NUCLEOTIDE SEQUENCE [LARGE SCALE GENOMIC DNA]</scope>
    <source>
        <strain evidence="2 3">ALL</strain>
    </source>
</reference>
<dbReference type="AlphaFoldDB" id="A0A4V5ZZ51"/>
<name>A0A4V5ZZ51_STECR</name>